<dbReference type="Proteomes" id="UP001157418">
    <property type="component" value="Unassembled WGS sequence"/>
</dbReference>
<comment type="caution">
    <text evidence="2">The sequence shown here is derived from an EMBL/GenBank/DDBJ whole genome shotgun (WGS) entry which is preliminary data.</text>
</comment>
<reference evidence="2 3" key="1">
    <citation type="submission" date="2022-01" db="EMBL/GenBank/DDBJ databases">
        <authorList>
            <person name="Xiong W."/>
            <person name="Schranz E."/>
        </authorList>
    </citation>
    <scope>NUCLEOTIDE SEQUENCE [LARGE SCALE GENOMIC DNA]</scope>
</reference>
<dbReference type="AlphaFoldDB" id="A0AAU9MDE4"/>
<sequence>MNKVDGMKIGVMNRNKNTNLSGGSYCAFEEDESSDSDSDTGFDEYMESLRKACSVTGVDDSVDDPPKASTACRDFGDTYASEDEDIEEDPIAKT</sequence>
<name>A0AAU9MDE4_9ASTR</name>
<evidence type="ECO:0000256" key="1">
    <source>
        <dbReference type="SAM" id="MobiDB-lite"/>
    </source>
</evidence>
<organism evidence="2 3">
    <name type="scientific">Lactuca virosa</name>
    <dbReference type="NCBI Taxonomy" id="75947"/>
    <lineage>
        <taxon>Eukaryota</taxon>
        <taxon>Viridiplantae</taxon>
        <taxon>Streptophyta</taxon>
        <taxon>Embryophyta</taxon>
        <taxon>Tracheophyta</taxon>
        <taxon>Spermatophyta</taxon>
        <taxon>Magnoliopsida</taxon>
        <taxon>eudicotyledons</taxon>
        <taxon>Gunneridae</taxon>
        <taxon>Pentapetalae</taxon>
        <taxon>asterids</taxon>
        <taxon>campanulids</taxon>
        <taxon>Asterales</taxon>
        <taxon>Asteraceae</taxon>
        <taxon>Cichorioideae</taxon>
        <taxon>Cichorieae</taxon>
        <taxon>Lactucinae</taxon>
        <taxon>Lactuca</taxon>
    </lineage>
</organism>
<evidence type="ECO:0000313" key="2">
    <source>
        <dbReference type="EMBL" id="CAH1423782.1"/>
    </source>
</evidence>
<keyword evidence="3" id="KW-1185">Reference proteome</keyword>
<feature type="region of interest" description="Disordered" evidence="1">
    <location>
        <begin position="57"/>
        <end position="94"/>
    </location>
</feature>
<protein>
    <submittedName>
        <fullName evidence="2">Uncharacterized protein</fullName>
    </submittedName>
</protein>
<proteinExistence type="predicted"/>
<accession>A0AAU9MDE4</accession>
<evidence type="ECO:0000313" key="3">
    <source>
        <dbReference type="Proteomes" id="UP001157418"/>
    </source>
</evidence>
<dbReference type="EMBL" id="CAKMRJ010001112">
    <property type="protein sequence ID" value="CAH1423782.1"/>
    <property type="molecule type" value="Genomic_DNA"/>
</dbReference>
<gene>
    <name evidence="2" type="ORF">LVIROSA_LOCUS11044</name>
</gene>
<feature type="compositionally biased region" description="Acidic residues" evidence="1">
    <location>
        <begin position="80"/>
        <end position="94"/>
    </location>
</feature>